<proteinExistence type="predicted"/>
<dbReference type="PANTHER" id="PTHR43065:SF42">
    <property type="entry name" value="TWO-COMPONENT SENSOR PPRA"/>
    <property type="match status" value="1"/>
</dbReference>
<dbReference type="PROSITE" id="PS50113">
    <property type="entry name" value="PAC"/>
    <property type="match status" value="2"/>
</dbReference>
<dbReference type="SMART" id="SM00388">
    <property type="entry name" value="HisKA"/>
    <property type="match status" value="1"/>
</dbReference>
<evidence type="ECO:0000256" key="4">
    <source>
        <dbReference type="PROSITE-ProRule" id="PRU00169"/>
    </source>
</evidence>
<dbReference type="Gene3D" id="3.40.50.2300">
    <property type="match status" value="1"/>
</dbReference>
<dbReference type="InterPro" id="IPR013655">
    <property type="entry name" value="PAS_fold_3"/>
</dbReference>
<dbReference type="PROSITE" id="PS50109">
    <property type="entry name" value="HIS_KIN"/>
    <property type="match status" value="1"/>
</dbReference>
<dbReference type="Pfam" id="PF08447">
    <property type="entry name" value="PAS_3"/>
    <property type="match status" value="1"/>
</dbReference>
<dbReference type="PROSITE" id="PS50112">
    <property type="entry name" value="PAS"/>
    <property type="match status" value="2"/>
</dbReference>
<keyword evidence="9" id="KW-0808">Transferase</keyword>
<dbReference type="CDD" id="cd00082">
    <property type="entry name" value="HisKA"/>
    <property type="match status" value="1"/>
</dbReference>
<reference evidence="9" key="1">
    <citation type="journal article" date="2020" name="mSystems">
        <title>Genome- and Community-Level Interaction Insights into Carbon Utilization and Element Cycling Functions of Hydrothermarchaeota in Hydrothermal Sediment.</title>
        <authorList>
            <person name="Zhou Z."/>
            <person name="Liu Y."/>
            <person name="Xu W."/>
            <person name="Pan J."/>
            <person name="Luo Z.H."/>
            <person name="Li M."/>
        </authorList>
    </citation>
    <scope>NUCLEOTIDE SEQUENCE [LARGE SCALE GENOMIC DNA]</scope>
    <source>
        <strain evidence="9">SpSt-456</strain>
    </source>
</reference>
<dbReference type="PRINTS" id="PR00344">
    <property type="entry name" value="BCTRLSENSOR"/>
</dbReference>
<dbReference type="InterPro" id="IPR000014">
    <property type="entry name" value="PAS"/>
</dbReference>
<dbReference type="AlphaFoldDB" id="A0A832A6P3"/>
<feature type="domain" description="Response regulatory" evidence="6">
    <location>
        <begin position="517"/>
        <end position="633"/>
    </location>
</feature>
<dbReference type="EC" id="2.7.13.3" evidence="2"/>
<evidence type="ECO:0000259" key="8">
    <source>
        <dbReference type="PROSITE" id="PS50113"/>
    </source>
</evidence>
<evidence type="ECO:0000256" key="2">
    <source>
        <dbReference type="ARBA" id="ARBA00012438"/>
    </source>
</evidence>
<name>A0A832A6P3_9BACT</name>
<sequence length="640" mass="71641">MTPQDTERDLRLQKAYFEAIFQNSPDAVAILDAHDRVVMINKAFTTLFQYTAEEARGVPINDLVAPRRMRREAEDLSAKALQGVSFEVETVRERKDGSLVDVAIVAAPIFIDDRMVAIYASYRNISRRKEAERALREMDQKYRLIVDYSNDAVFVIQDGRIRFWNPRFVRLSGYSDEEIPDVFIGDFIHPDDRHRVLAFHADRLAGKAVPNTYNFRAVGKDGRLLWININAIVVEWDGKPATINFARDFTREKELEAQLAHAQKMEAVGTLAGGIAHDFNNLLQTIQGYAELLANRPDRSENDRKRLQKIFDGVQRGRELTRNLLTFSRKMEPHLQPTDLNRELLKIKDILSRTLPKMIHVALEPAPDLPLVHADPSQVAQAVMNLAVNAKDAMPEGGTLTLKTSRVVLPEGHPSGLRPGPYVCLSVEDTGSGIPEDVRDRIFEPFFTTKKPGSGTGLGLSMVYGIMATHEGTVTCHSELRRGTRFDCFFPALSEPAPLKDETPSPELPLPKPGRGTVLFVDDEENLRMSGREMLEFFGYTVLTAADGEEAVSIYQQEWPRIDVVLLDLIMPGMGGRKCLEKILAVRPDAKIIVASGFSANDSIQDILIAGAFDFLAKPYSVDMLLEKMEKALADRPSGP</sequence>
<gene>
    <name evidence="9" type="ORF">ENS06_15630</name>
</gene>
<dbReference type="SUPFAM" id="SSF47384">
    <property type="entry name" value="Homodimeric domain of signal transducing histidine kinase"/>
    <property type="match status" value="1"/>
</dbReference>
<dbReference type="InterPro" id="IPR036890">
    <property type="entry name" value="HATPase_C_sf"/>
</dbReference>
<dbReference type="Pfam" id="PF13426">
    <property type="entry name" value="PAS_9"/>
    <property type="match status" value="1"/>
</dbReference>
<accession>A0A832A6P3</accession>
<evidence type="ECO:0000256" key="3">
    <source>
        <dbReference type="ARBA" id="ARBA00022553"/>
    </source>
</evidence>
<dbReference type="InterPro" id="IPR001789">
    <property type="entry name" value="Sig_transdc_resp-reg_receiver"/>
</dbReference>
<dbReference type="Gene3D" id="1.10.287.130">
    <property type="match status" value="1"/>
</dbReference>
<dbReference type="PANTHER" id="PTHR43065">
    <property type="entry name" value="SENSOR HISTIDINE KINASE"/>
    <property type="match status" value="1"/>
</dbReference>
<dbReference type="SUPFAM" id="SSF52172">
    <property type="entry name" value="CheY-like"/>
    <property type="match status" value="1"/>
</dbReference>
<dbReference type="SUPFAM" id="SSF55874">
    <property type="entry name" value="ATPase domain of HSP90 chaperone/DNA topoisomerase II/histidine kinase"/>
    <property type="match status" value="1"/>
</dbReference>
<feature type="domain" description="PAC" evidence="8">
    <location>
        <begin position="211"/>
        <end position="261"/>
    </location>
</feature>
<dbReference type="Pfam" id="PF00072">
    <property type="entry name" value="Response_reg"/>
    <property type="match status" value="1"/>
</dbReference>
<dbReference type="Gene3D" id="3.30.450.20">
    <property type="entry name" value="PAS domain"/>
    <property type="match status" value="2"/>
</dbReference>
<feature type="modified residue" description="4-aspartylphosphate" evidence="4">
    <location>
        <position position="568"/>
    </location>
</feature>
<dbReference type="InterPro" id="IPR036097">
    <property type="entry name" value="HisK_dim/P_sf"/>
</dbReference>
<dbReference type="InterPro" id="IPR004358">
    <property type="entry name" value="Sig_transdc_His_kin-like_C"/>
</dbReference>
<dbReference type="Gene3D" id="3.30.565.10">
    <property type="entry name" value="Histidine kinase-like ATPase, C-terminal domain"/>
    <property type="match status" value="1"/>
</dbReference>
<feature type="domain" description="Histidine kinase" evidence="5">
    <location>
        <begin position="274"/>
        <end position="494"/>
    </location>
</feature>
<comment type="catalytic activity">
    <reaction evidence="1">
        <text>ATP + protein L-histidine = ADP + protein N-phospho-L-histidine.</text>
        <dbReference type="EC" id="2.7.13.3"/>
    </reaction>
</comment>
<dbReference type="SMART" id="SM00448">
    <property type="entry name" value="REC"/>
    <property type="match status" value="1"/>
</dbReference>
<keyword evidence="3 4" id="KW-0597">Phosphoprotein</keyword>
<protein>
    <recommendedName>
        <fullName evidence="2">histidine kinase</fullName>
        <ecNumber evidence="2">2.7.13.3</ecNumber>
    </recommendedName>
</protein>
<dbReference type="GO" id="GO:0000155">
    <property type="term" value="F:phosphorelay sensor kinase activity"/>
    <property type="evidence" value="ECO:0007669"/>
    <property type="project" value="InterPro"/>
</dbReference>
<dbReference type="EMBL" id="DSTK01000041">
    <property type="protein sequence ID" value="HFK98742.1"/>
    <property type="molecule type" value="Genomic_DNA"/>
</dbReference>
<evidence type="ECO:0000259" key="5">
    <source>
        <dbReference type="PROSITE" id="PS50109"/>
    </source>
</evidence>
<comment type="caution">
    <text evidence="9">The sequence shown here is derived from an EMBL/GenBank/DDBJ whole genome shotgun (WGS) entry which is preliminary data.</text>
</comment>
<dbReference type="Pfam" id="PF02518">
    <property type="entry name" value="HATPase_c"/>
    <property type="match status" value="1"/>
</dbReference>
<organism evidence="9">
    <name type="scientific">Desulfacinum infernum</name>
    <dbReference type="NCBI Taxonomy" id="35837"/>
    <lineage>
        <taxon>Bacteria</taxon>
        <taxon>Pseudomonadati</taxon>
        <taxon>Thermodesulfobacteriota</taxon>
        <taxon>Syntrophobacteria</taxon>
        <taxon>Syntrophobacterales</taxon>
        <taxon>Syntrophobacteraceae</taxon>
        <taxon>Desulfacinum</taxon>
    </lineage>
</organism>
<evidence type="ECO:0000259" key="7">
    <source>
        <dbReference type="PROSITE" id="PS50112"/>
    </source>
</evidence>
<evidence type="ECO:0000259" key="6">
    <source>
        <dbReference type="PROSITE" id="PS50110"/>
    </source>
</evidence>
<feature type="domain" description="PAS" evidence="7">
    <location>
        <begin position="13"/>
        <end position="66"/>
    </location>
</feature>
<keyword evidence="9" id="KW-0418">Kinase</keyword>
<dbReference type="Pfam" id="PF00512">
    <property type="entry name" value="HisKA"/>
    <property type="match status" value="1"/>
</dbReference>
<dbReference type="InterPro" id="IPR011006">
    <property type="entry name" value="CheY-like_superfamily"/>
</dbReference>
<dbReference type="SMART" id="SM00387">
    <property type="entry name" value="HATPase_c"/>
    <property type="match status" value="1"/>
</dbReference>
<dbReference type="InterPro" id="IPR003594">
    <property type="entry name" value="HATPase_dom"/>
</dbReference>
<evidence type="ECO:0000313" key="9">
    <source>
        <dbReference type="EMBL" id="HFK98742.1"/>
    </source>
</evidence>
<dbReference type="InterPro" id="IPR000700">
    <property type="entry name" value="PAS-assoc_C"/>
</dbReference>
<dbReference type="SMART" id="SM00091">
    <property type="entry name" value="PAS"/>
    <property type="match status" value="2"/>
</dbReference>
<dbReference type="PROSITE" id="PS50110">
    <property type="entry name" value="RESPONSE_REGULATORY"/>
    <property type="match status" value="1"/>
</dbReference>
<dbReference type="InterPro" id="IPR035965">
    <property type="entry name" value="PAS-like_dom_sf"/>
</dbReference>
<dbReference type="CDD" id="cd00130">
    <property type="entry name" value="PAS"/>
    <property type="match status" value="2"/>
</dbReference>
<dbReference type="NCBIfam" id="TIGR00229">
    <property type="entry name" value="sensory_box"/>
    <property type="match status" value="2"/>
</dbReference>
<feature type="domain" description="PAS" evidence="7">
    <location>
        <begin position="158"/>
        <end position="207"/>
    </location>
</feature>
<dbReference type="InterPro" id="IPR003661">
    <property type="entry name" value="HisK_dim/P_dom"/>
</dbReference>
<dbReference type="InterPro" id="IPR005467">
    <property type="entry name" value="His_kinase_dom"/>
</dbReference>
<dbReference type="SUPFAM" id="SSF55785">
    <property type="entry name" value="PYP-like sensor domain (PAS domain)"/>
    <property type="match status" value="2"/>
</dbReference>
<evidence type="ECO:0000256" key="1">
    <source>
        <dbReference type="ARBA" id="ARBA00000085"/>
    </source>
</evidence>
<feature type="domain" description="PAC" evidence="8">
    <location>
        <begin position="84"/>
        <end position="137"/>
    </location>
</feature>